<evidence type="ECO:0000256" key="3">
    <source>
        <dbReference type="ARBA" id="ARBA00022523"/>
    </source>
</evidence>
<evidence type="ECO:0000256" key="4">
    <source>
        <dbReference type="ARBA" id="ARBA00022525"/>
    </source>
</evidence>
<dbReference type="InParanoid" id="A0A059C1V0"/>
<evidence type="ECO:0000259" key="12">
    <source>
        <dbReference type="SMART" id="SM00835"/>
    </source>
</evidence>
<evidence type="ECO:0000256" key="2">
    <source>
        <dbReference type="ARBA" id="ARBA00007456"/>
    </source>
</evidence>
<protein>
    <recommendedName>
        <fullName evidence="11">Germin-like protein</fullName>
    </recommendedName>
</protein>
<reference evidence="13" key="1">
    <citation type="submission" date="2013-07" db="EMBL/GenBank/DDBJ databases">
        <title>The genome of Eucalyptus grandis.</title>
        <authorList>
            <person name="Schmutz J."/>
            <person name="Hayes R."/>
            <person name="Myburg A."/>
            <person name="Tuskan G."/>
            <person name="Grattapaglia D."/>
            <person name="Rokhsar D.S."/>
        </authorList>
    </citation>
    <scope>NUCLEOTIDE SEQUENCE</scope>
    <source>
        <tissue evidence="13">Leaf extractions</tissue>
    </source>
</reference>
<evidence type="ECO:0000256" key="10">
    <source>
        <dbReference type="PIRSR" id="PIRSR601929-2"/>
    </source>
</evidence>
<feature type="binding site" evidence="9">
    <location>
        <position position="101"/>
    </location>
    <ligand>
        <name>oxalate</name>
        <dbReference type="ChEBI" id="CHEBI:30623"/>
    </ligand>
</feature>
<evidence type="ECO:0000256" key="1">
    <source>
        <dbReference type="ARBA" id="ARBA00004271"/>
    </source>
</evidence>
<dbReference type="KEGG" id="egr:104445951"/>
<dbReference type="InterPro" id="IPR011051">
    <property type="entry name" value="RmlC_Cupin_sf"/>
</dbReference>
<organism evidence="13">
    <name type="scientific">Eucalyptus grandis</name>
    <name type="common">Flooded gum</name>
    <dbReference type="NCBI Taxonomy" id="71139"/>
    <lineage>
        <taxon>Eukaryota</taxon>
        <taxon>Viridiplantae</taxon>
        <taxon>Streptophyta</taxon>
        <taxon>Embryophyta</taxon>
        <taxon>Tracheophyta</taxon>
        <taxon>Spermatophyta</taxon>
        <taxon>Magnoliopsida</taxon>
        <taxon>eudicotyledons</taxon>
        <taxon>Gunneridae</taxon>
        <taxon>Pentapetalae</taxon>
        <taxon>rosids</taxon>
        <taxon>malvids</taxon>
        <taxon>Myrtales</taxon>
        <taxon>Myrtaceae</taxon>
        <taxon>Myrtoideae</taxon>
        <taxon>Eucalypteae</taxon>
        <taxon>Eucalyptus</taxon>
    </lineage>
</organism>
<evidence type="ECO:0000256" key="9">
    <source>
        <dbReference type="PIRSR" id="PIRSR601929-1"/>
    </source>
</evidence>
<keyword evidence="8 9" id="KW-0464">Manganese</keyword>
<dbReference type="OrthoDB" id="1546383at2759"/>
<proteinExistence type="inferred from homology"/>
<dbReference type="OMA" id="NTQPDCK"/>
<dbReference type="PANTHER" id="PTHR31238">
    <property type="entry name" value="GERMIN-LIKE PROTEIN SUBFAMILY 3 MEMBER 3"/>
    <property type="match status" value="1"/>
</dbReference>
<dbReference type="EMBL" id="KK198757">
    <property type="protein sequence ID" value="KCW71885.1"/>
    <property type="molecule type" value="Genomic_DNA"/>
</dbReference>
<comment type="similarity">
    <text evidence="2 11">Belongs to the germin family.</text>
</comment>
<feature type="chain" id="PRO_5019609724" description="Germin-like protein" evidence="11">
    <location>
        <begin position="26"/>
        <end position="210"/>
    </location>
</feature>
<evidence type="ECO:0000256" key="5">
    <source>
        <dbReference type="ARBA" id="ARBA00022723"/>
    </source>
</evidence>
<dbReference type="InterPro" id="IPR014710">
    <property type="entry name" value="RmlC-like_jellyroll"/>
</dbReference>
<gene>
    <name evidence="13" type="ORF">EUGRSUZ_E00351</name>
</gene>
<dbReference type="SUPFAM" id="SSF51182">
    <property type="entry name" value="RmlC-like cupins"/>
    <property type="match status" value="1"/>
</dbReference>
<dbReference type="CDD" id="cd02241">
    <property type="entry name" value="cupin_OxOx"/>
    <property type="match status" value="1"/>
</dbReference>
<keyword evidence="5 9" id="KW-0479">Metal-binding</keyword>
<dbReference type="InterPro" id="IPR006045">
    <property type="entry name" value="Cupin_1"/>
</dbReference>
<sequence>MEKLSSLIACALILAIARNPIFTNAGDPDILKDFLVPPGLNESTITRQYFTFTNFRYFETKANLTGRTTAFIAKATKKEFPALEGQSVSMAKIIYPPSGINPPHTHPRSAKLLIVLEGILEVGFVDTENRLFLQTLQANDLFIFPKGLVHFQVNTQPDCKAVALGVFGSASAGTVSIPASVFGSGIDVEILAKAFHTDNQTISELVQANK</sequence>
<dbReference type="Gramene" id="KCW71885">
    <property type="protein sequence ID" value="KCW71885"/>
    <property type="gene ID" value="EUGRSUZ_E00351"/>
</dbReference>
<evidence type="ECO:0000256" key="11">
    <source>
        <dbReference type="RuleBase" id="RU366015"/>
    </source>
</evidence>
<feature type="binding site" evidence="10">
    <location>
        <position position="150"/>
    </location>
    <ligand>
        <name>Mn(2+)</name>
        <dbReference type="ChEBI" id="CHEBI:29035"/>
    </ligand>
</feature>
<evidence type="ECO:0000256" key="8">
    <source>
        <dbReference type="ARBA" id="ARBA00023211"/>
    </source>
</evidence>
<dbReference type="PRINTS" id="PR00325">
    <property type="entry name" value="GERMIN"/>
</dbReference>
<dbReference type="Gene3D" id="2.60.120.10">
    <property type="entry name" value="Jelly Rolls"/>
    <property type="match status" value="1"/>
</dbReference>
<evidence type="ECO:0000256" key="6">
    <source>
        <dbReference type="ARBA" id="ARBA00022729"/>
    </source>
</evidence>
<dbReference type="Pfam" id="PF00190">
    <property type="entry name" value="Cupin_1"/>
    <property type="match status" value="1"/>
</dbReference>
<keyword evidence="4 11" id="KW-0964">Secreted</keyword>
<dbReference type="InterPro" id="IPR001929">
    <property type="entry name" value="Germin"/>
</dbReference>
<name>A0A059C1V0_EUCGR</name>
<feature type="binding site" evidence="9">
    <location>
        <position position="106"/>
    </location>
    <ligand>
        <name>oxalate</name>
        <dbReference type="ChEBI" id="CHEBI:30623"/>
    </ligand>
</feature>
<feature type="binding site" evidence="10">
    <location>
        <position position="104"/>
    </location>
    <ligand>
        <name>Mn(2+)</name>
        <dbReference type="ChEBI" id="CHEBI:29035"/>
    </ligand>
</feature>
<keyword evidence="7" id="KW-0325">Glycoprotein</keyword>
<keyword evidence="6 11" id="KW-0732">Signal</keyword>
<dbReference type="eggNOG" id="ENOG502S099">
    <property type="taxonomic scope" value="Eukaryota"/>
</dbReference>
<feature type="signal peptide" evidence="11">
    <location>
        <begin position="1"/>
        <end position="25"/>
    </location>
</feature>
<dbReference type="AlphaFoldDB" id="A0A059C1V0"/>
<dbReference type="GO" id="GO:0030145">
    <property type="term" value="F:manganese ion binding"/>
    <property type="evidence" value="ECO:0007669"/>
    <property type="project" value="UniProtKB-UniRule"/>
</dbReference>
<dbReference type="GO" id="GO:0048046">
    <property type="term" value="C:apoplast"/>
    <property type="evidence" value="ECO:0007669"/>
    <property type="project" value="UniProtKB-SubCell"/>
</dbReference>
<comment type="subcellular location">
    <subcellularLocation>
        <location evidence="1 11">Secreted</location>
        <location evidence="1 11">Extracellular space</location>
        <location evidence="1 11">Apoplast</location>
    </subcellularLocation>
</comment>
<accession>A0A059C1V0</accession>
<dbReference type="SMART" id="SM00835">
    <property type="entry name" value="Cupin_1"/>
    <property type="match status" value="1"/>
</dbReference>
<feature type="binding site" evidence="10">
    <location>
        <position position="106"/>
    </location>
    <ligand>
        <name>Mn(2+)</name>
        <dbReference type="ChEBI" id="CHEBI:29035"/>
    </ligand>
</feature>
<evidence type="ECO:0000313" key="13">
    <source>
        <dbReference type="EMBL" id="KCW71885.1"/>
    </source>
</evidence>
<keyword evidence="3 11" id="KW-0052">Apoplast</keyword>
<evidence type="ECO:0000256" key="7">
    <source>
        <dbReference type="ARBA" id="ARBA00023180"/>
    </source>
</evidence>
<feature type="domain" description="Cupin type-1" evidence="12">
    <location>
        <begin position="53"/>
        <end position="203"/>
    </location>
</feature>